<evidence type="ECO:0000256" key="1">
    <source>
        <dbReference type="SAM" id="Phobius"/>
    </source>
</evidence>
<name>A0AAN4ZKL3_9BILA</name>
<feature type="transmembrane region" description="Helical" evidence="1">
    <location>
        <begin position="12"/>
        <end position="34"/>
    </location>
</feature>
<protein>
    <submittedName>
        <fullName evidence="2">Uncharacterized protein</fullName>
    </submittedName>
</protein>
<feature type="transmembrane region" description="Helical" evidence="1">
    <location>
        <begin position="82"/>
        <end position="100"/>
    </location>
</feature>
<feature type="transmembrane region" description="Helical" evidence="1">
    <location>
        <begin position="121"/>
        <end position="144"/>
    </location>
</feature>
<gene>
    <name evidence="2" type="ORF">PMAYCL1PPCAC_11264</name>
</gene>
<proteinExistence type="predicted"/>
<keyword evidence="1" id="KW-0472">Membrane</keyword>
<keyword evidence="1" id="KW-0812">Transmembrane</keyword>
<keyword evidence="3" id="KW-1185">Reference proteome</keyword>
<evidence type="ECO:0000313" key="2">
    <source>
        <dbReference type="EMBL" id="GMR41069.1"/>
    </source>
</evidence>
<reference evidence="3" key="1">
    <citation type="submission" date="2022-10" db="EMBL/GenBank/DDBJ databases">
        <title>Genome assembly of Pristionchus species.</title>
        <authorList>
            <person name="Yoshida K."/>
            <person name="Sommer R.J."/>
        </authorList>
    </citation>
    <scope>NUCLEOTIDE SEQUENCE [LARGE SCALE GENOMIC DNA]</scope>
    <source>
        <strain evidence="3">RS5460</strain>
    </source>
</reference>
<sequence length="188" mass="21631">MRLLTRIFSLFSLRATVAITVAAAVNYALSFAIFPARFVDIIDMVVIQTLRSNSMDQFNLVRADYHRLMKMKGFWPPHEHPSIAWGYSFGLFLLFTKVMLKDADYSIRPHRRDNSLFLAQSIGVRILNSLVAGGFLFSVLFPLYRLGEMHFVVIGMNLIHFVITCTCSNFVFSLLLRPFARIEKEKEN</sequence>
<comment type="caution">
    <text evidence="2">The sequence shown here is derived from an EMBL/GenBank/DDBJ whole genome shotgun (WGS) entry which is preliminary data.</text>
</comment>
<evidence type="ECO:0000313" key="3">
    <source>
        <dbReference type="Proteomes" id="UP001328107"/>
    </source>
</evidence>
<dbReference type="EMBL" id="BTRK01000003">
    <property type="protein sequence ID" value="GMR41069.1"/>
    <property type="molecule type" value="Genomic_DNA"/>
</dbReference>
<accession>A0AAN4ZKL3</accession>
<dbReference type="Proteomes" id="UP001328107">
    <property type="component" value="Unassembled WGS sequence"/>
</dbReference>
<keyword evidence="1" id="KW-1133">Transmembrane helix</keyword>
<dbReference type="AlphaFoldDB" id="A0AAN4ZKL3"/>
<feature type="transmembrane region" description="Helical" evidence="1">
    <location>
        <begin position="150"/>
        <end position="176"/>
    </location>
</feature>
<organism evidence="2 3">
    <name type="scientific">Pristionchus mayeri</name>
    <dbReference type="NCBI Taxonomy" id="1317129"/>
    <lineage>
        <taxon>Eukaryota</taxon>
        <taxon>Metazoa</taxon>
        <taxon>Ecdysozoa</taxon>
        <taxon>Nematoda</taxon>
        <taxon>Chromadorea</taxon>
        <taxon>Rhabditida</taxon>
        <taxon>Rhabditina</taxon>
        <taxon>Diplogasteromorpha</taxon>
        <taxon>Diplogasteroidea</taxon>
        <taxon>Neodiplogasteridae</taxon>
        <taxon>Pristionchus</taxon>
    </lineage>
</organism>